<dbReference type="EMBL" id="NHSF01000051">
    <property type="protein sequence ID" value="MBK5930330.1"/>
    <property type="molecule type" value="Genomic_DNA"/>
</dbReference>
<feature type="domain" description="S-adenosyl-l-methionine hydroxide adenosyltransferase C-terminal" evidence="4">
    <location>
        <begin position="175"/>
        <end position="252"/>
    </location>
</feature>
<dbReference type="SUPFAM" id="SSF102522">
    <property type="entry name" value="Bacterial fluorinating enzyme, N-terminal domain"/>
    <property type="match status" value="1"/>
</dbReference>
<keyword evidence="6" id="KW-1185">Reference proteome</keyword>
<evidence type="ECO:0000256" key="1">
    <source>
        <dbReference type="ARBA" id="ARBA00022691"/>
    </source>
</evidence>
<accession>A0AAJ0XG34</accession>
<reference evidence="5" key="1">
    <citation type="submission" date="2017-05" db="EMBL/GenBank/DDBJ databases">
        <authorList>
            <person name="Imhoff J.F."/>
            <person name="Rahn T."/>
            <person name="Kuenzel S."/>
            <person name="Neulinger S.C."/>
        </authorList>
    </citation>
    <scope>NUCLEOTIDE SEQUENCE</scope>
    <source>
        <strain evidence="5">DSM 4395</strain>
    </source>
</reference>
<dbReference type="PANTHER" id="PTHR35092">
    <property type="entry name" value="CHLORINASE MJ1651"/>
    <property type="match status" value="1"/>
</dbReference>
<feature type="domain" description="S-adenosyl-l-methionine hydroxide adenosyltransferase N-terminal" evidence="3">
    <location>
        <begin position="16"/>
        <end position="155"/>
    </location>
</feature>
<dbReference type="SUPFAM" id="SSF101852">
    <property type="entry name" value="Bacterial fluorinating enzyme, C-terminal domain"/>
    <property type="match status" value="1"/>
</dbReference>
<evidence type="ECO:0000256" key="2">
    <source>
        <dbReference type="ARBA" id="ARBA00024035"/>
    </source>
</evidence>
<dbReference type="PANTHER" id="PTHR35092:SF1">
    <property type="entry name" value="CHLORINASE MJ1651"/>
    <property type="match status" value="1"/>
</dbReference>
<evidence type="ECO:0000313" key="6">
    <source>
        <dbReference type="Proteomes" id="UP001296967"/>
    </source>
</evidence>
<proteinExistence type="inferred from homology"/>
<name>A0AAJ0XG34_HALSE</name>
<dbReference type="AlphaFoldDB" id="A0AAJ0XG34"/>
<dbReference type="InterPro" id="IPR023227">
    <property type="entry name" value="SAM_OH_AdoTrfase_C_sf"/>
</dbReference>
<dbReference type="Gene3D" id="3.40.50.10790">
    <property type="entry name" value="S-adenosyl-l-methionine hydroxide adenosyltransferase, N-terminal"/>
    <property type="match status" value="1"/>
</dbReference>
<evidence type="ECO:0000313" key="5">
    <source>
        <dbReference type="EMBL" id="MBK5930330.1"/>
    </source>
</evidence>
<protein>
    <recommendedName>
        <fullName evidence="7">SAM-dependent chlorinase/fluorinase</fullName>
    </recommendedName>
</protein>
<comment type="similarity">
    <text evidence="2">Belongs to the SAM hydrolase / SAM-dependent halogenase family.</text>
</comment>
<dbReference type="InterPro" id="IPR002747">
    <property type="entry name" value="SAM_OH_AdoTrfase"/>
</dbReference>
<organism evidence="5 6">
    <name type="scientific">Halochromatium salexigens</name>
    <name type="common">Chromatium salexigens</name>
    <dbReference type="NCBI Taxonomy" id="49447"/>
    <lineage>
        <taxon>Bacteria</taxon>
        <taxon>Pseudomonadati</taxon>
        <taxon>Pseudomonadota</taxon>
        <taxon>Gammaproteobacteria</taxon>
        <taxon>Chromatiales</taxon>
        <taxon>Chromatiaceae</taxon>
        <taxon>Halochromatium</taxon>
    </lineage>
</organism>
<evidence type="ECO:0000259" key="3">
    <source>
        <dbReference type="Pfam" id="PF01887"/>
    </source>
</evidence>
<dbReference type="Pfam" id="PF20257">
    <property type="entry name" value="SAM_HAT_C"/>
    <property type="match status" value="1"/>
</dbReference>
<dbReference type="Proteomes" id="UP001296967">
    <property type="component" value="Unassembled WGS sequence"/>
</dbReference>
<dbReference type="InterPro" id="IPR046469">
    <property type="entry name" value="SAM_HAT_N"/>
</dbReference>
<keyword evidence="1" id="KW-0949">S-adenosyl-L-methionine</keyword>
<dbReference type="InterPro" id="IPR046470">
    <property type="entry name" value="SAM_HAT_C"/>
</dbReference>
<dbReference type="InterPro" id="IPR023228">
    <property type="entry name" value="SAM_OH_AdoTrfase_N_sf"/>
</dbReference>
<evidence type="ECO:0008006" key="7">
    <source>
        <dbReference type="Google" id="ProtNLM"/>
    </source>
</evidence>
<dbReference type="Pfam" id="PF01887">
    <property type="entry name" value="SAM_HAT_N"/>
    <property type="match status" value="1"/>
</dbReference>
<reference evidence="5" key="2">
    <citation type="journal article" date="2020" name="Microorganisms">
        <title>Osmotic Adaptation and Compatible Solute Biosynthesis of Phototrophic Bacteria as Revealed from Genome Analyses.</title>
        <authorList>
            <person name="Imhoff J.F."/>
            <person name="Rahn T."/>
            <person name="Kunzel S."/>
            <person name="Keller A."/>
            <person name="Neulinger S.C."/>
        </authorList>
    </citation>
    <scope>NUCLEOTIDE SEQUENCE</scope>
    <source>
        <strain evidence="5">DSM 4395</strain>
    </source>
</reference>
<dbReference type="PIRSF" id="PIRSF006779">
    <property type="entry name" value="UCP006779"/>
    <property type="match status" value="1"/>
</dbReference>
<dbReference type="RefSeq" id="WP_201244752.1">
    <property type="nucleotide sequence ID" value="NZ_NHSF01000051.1"/>
</dbReference>
<gene>
    <name evidence="5" type="ORF">CCR82_07290</name>
</gene>
<evidence type="ECO:0000259" key="4">
    <source>
        <dbReference type="Pfam" id="PF20257"/>
    </source>
</evidence>
<dbReference type="Gene3D" id="2.40.30.90">
    <property type="entry name" value="Bacterial fluorinating enzyme like"/>
    <property type="match status" value="1"/>
</dbReference>
<comment type="caution">
    <text evidence="5">The sequence shown here is derived from an EMBL/GenBank/DDBJ whole genome shotgun (WGS) entry which is preliminary data.</text>
</comment>
<sequence>MPERRPRQQPDHPRRIALLTDFGAGPYVGQMRLRLSELAPAVPVIELISDLPACRPELAAYLLPGLARGMPSMTLYTCVVDPGVGTDRGLIIAQCAAHGWWLAPDNGLLMPLLRAHPNAQVFRLHWRPAQLSATFHGRDLFVPAAARLVAGEWLEAEPVAASQLVGADWPTDCARICYVDAFGNLITGLPADRLAADAEVQAGTHALNSARTFADVAAGEAFWYRNAFDLVELAVNQGRADHCLGLGLGDPISSRPPPAAAP</sequence>